<evidence type="ECO:0000313" key="3">
    <source>
        <dbReference type="Proteomes" id="UP000681594"/>
    </source>
</evidence>
<proteinExistence type="predicted"/>
<dbReference type="InterPro" id="IPR032466">
    <property type="entry name" value="Metal_Hydrolase"/>
</dbReference>
<organism evidence="2 3">
    <name type="scientific">Pararoseomonas baculiformis</name>
    <dbReference type="NCBI Taxonomy" id="2820812"/>
    <lineage>
        <taxon>Bacteria</taxon>
        <taxon>Pseudomonadati</taxon>
        <taxon>Pseudomonadota</taxon>
        <taxon>Alphaproteobacteria</taxon>
        <taxon>Acetobacterales</taxon>
        <taxon>Acetobacteraceae</taxon>
        <taxon>Pararoseomonas</taxon>
    </lineage>
</organism>
<dbReference type="RefSeq" id="WP_209379633.1">
    <property type="nucleotide sequence ID" value="NZ_JAGIZB010000009.1"/>
</dbReference>
<dbReference type="InterPro" id="IPR052358">
    <property type="entry name" value="Aro_Compnd_Degr_Hydrolases"/>
</dbReference>
<keyword evidence="3" id="KW-1185">Reference proteome</keyword>
<protein>
    <submittedName>
        <fullName evidence="2">Amidohydrolase family protein</fullName>
    </submittedName>
</protein>
<dbReference type="Proteomes" id="UP000681594">
    <property type="component" value="Unassembled WGS sequence"/>
</dbReference>
<dbReference type="SUPFAM" id="SSF51556">
    <property type="entry name" value="Metallo-dependent hydrolases"/>
    <property type="match status" value="1"/>
</dbReference>
<evidence type="ECO:0000313" key="2">
    <source>
        <dbReference type="EMBL" id="MBP0445391.1"/>
    </source>
</evidence>
<reference evidence="2 3" key="1">
    <citation type="submission" date="2021-03" db="EMBL/GenBank/DDBJ databases">
        <authorList>
            <person name="So Y."/>
        </authorList>
    </citation>
    <scope>NUCLEOTIDE SEQUENCE [LARGE SCALE GENOMIC DNA]</scope>
    <source>
        <strain evidence="2 3">SSH11</strain>
    </source>
</reference>
<dbReference type="PANTHER" id="PTHR35563">
    <property type="entry name" value="BARREL METAL-DEPENDENT HYDROLASE, PUTATIVE (AFU_ORTHOLOGUE AFUA_1G16240)-RELATED"/>
    <property type="match status" value="1"/>
</dbReference>
<sequence>MPAKPSFPVPPGAVDCHMHIYGPPERYPVAATNPSPVPLGSDLAAYRTVQARLGLTRTVVVQPTAYGADNSCTLDAVAELGLDRARAVVVVTPETPEAELRRLHAAGARGARAFMLGGGLVPWERLLDLATHVAPLGWHVQLQFDGGEMPERESLIRSLPCPVVIDHIGRFHEPVRPDAPPARSLLRLLESGRIWVKLSSPYGVSRHGPPGYADVSAIARALVAAAPGRLVWGSNWPHPNAPAPKPDEAPLLDLLMDWAPEEAARHAILVSNPAQLYDF</sequence>
<dbReference type="InterPro" id="IPR006680">
    <property type="entry name" value="Amidohydro-rel"/>
</dbReference>
<comment type="caution">
    <text evidence="2">The sequence shown here is derived from an EMBL/GenBank/DDBJ whole genome shotgun (WGS) entry which is preliminary data.</text>
</comment>
<evidence type="ECO:0000259" key="1">
    <source>
        <dbReference type="Pfam" id="PF04909"/>
    </source>
</evidence>
<name>A0ABS4AEU9_9PROT</name>
<gene>
    <name evidence="2" type="ORF">J8J14_11430</name>
</gene>
<feature type="domain" description="Amidohydrolase-related" evidence="1">
    <location>
        <begin position="14"/>
        <end position="279"/>
    </location>
</feature>
<dbReference type="Gene3D" id="3.20.20.140">
    <property type="entry name" value="Metal-dependent hydrolases"/>
    <property type="match status" value="1"/>
</dbReference>
<accession>A0ABS4AEU9</accession>
<dbReference type="Pfam" id="PF04909">
    <property type="entry name" value="Amidohydro_2"/>
    <property type="match status" value="1"/>
</dbReference>
<dbReference type="PANTHER" id="PTHR35563:SF2">
    <property type="entry name" value="BARREL METAL-DEPENDENT HYDROLASE, PUTATIVE (AFU_ORTHOLOGUE AFUA_1G16240)-RELATED"/>
    <property type="match status" value="1"/>
</dbReference>
<dbReference type="EMBL" id="JAGIZB010000009">
    <property type="protein sequence ID" value="MBP0445391.1"/>
    <property type="molecule type" value="Genomic_DNA"/>
</dbReference>